<evidence type="ECO:0000256" key="1">
    <source>
        <dbReference type="ARBA" id="ARBA00022842"/>
    </source>
</evidence>
<dbReference type="Proteomes" id="UP000076858">
    <property type="component" value="Unassembled WGS sequence"/>
</dbReference>
<organism evidence="2 3">
    <name type="scientific">Daphnia magna</name>
    <dbReference type="NCBI Taxonomy" id="35525"/>
    <lineage>
        <taxon>Eukaryota</taxon>
        <taxon>Metazoa</taxon>
        <taxon>Ecdysozoa</taxon>
        <taxon>Arthropoda</taxon>
        <taxon>Crustacea</taxon>
        <taxon>Branchiopoda</taxon>
        <taxon>Diplostraca</taxon>
        <taxon>Cladocera</taxon>
        <taxon>Anomopoda</taxon>
        <taxon>Daphniidae</taxon>
        <taxon>Daphnia</taxon>
    </lineage>
</organism>
<proteinExistence type="predicted"/>
<feature type="non-terminal residue" evidence="2">
    <location>
        <position position="46"/>
    </location>
</feature>
<evidence type="ECO:0000313" key="3">
    <source>
        <dbReference type="Proteomes" id="UP000076858"/>
    </source>
</evidence>
<dbReference type="PRINTS" id="PR00119">
    <property type="entry name" value="CATATPASE"/>
</dbReference>
<dbReference type="GO" id="GO:0051480">
    <property type="term" value="P:regulation of cytosolic calcium ion concentration"/>
    <property type="evidence" value="ECO:0007669"/>
    <property type="project" value="TreeGrafter"/>
</dbReference>
<reference evidence="2 3" key="1">
    <citation type="submission" date="2016-03" db="EMBL/GenBank/DDBJ databases">
        <title>EvidentialGene: Evidence-directed Construction of Genes on Genomes.</title>
        <authorList>
            <person name="Gilbert D.G."/>
            <person name="Choi J.-H."/>
            <person name="Mockaitis K."/>
            <person name="Colbourne J."/>
            <person name="Pfrender M."/>
        </authorList>
    </citation>
    <scope>NUCLEOTIDE SEQUENCE [LARGE SCALE GENOMIC DNA]</scope>
    <source>
        <strain evidence="2 3">Xinb3</strain>
        <tissue evidence="2">Complete organism</tissue>
    </source>
</reference>
<dbReference type="GO" id="GO:0016887">
    <property type="term" value="F:ATP hydrolysis activity"/>
    <property type="evidence" value="ECO:0007669"/>
    <property type="project" value="InterPro"/>
</dbReference>
<dbReference type="GO" id="GO:0030165">
    <property type="term" value="F:PDZ domain binding"/>
    <property type="evidence" value="ECO:0007669"/>
    <property type="project" value="TreeGrafter"/>
</dbReference>
<dbReference type="SUPFAM" id="SSF56784">
    <property type="entry name" value="HAD-like"/>
    <property type="match status" value="1"/>
</dbReference>
<keyword evidence="3" id="KW-1185">Reference proteome</keyword>
<name>A0A164JZ09_9CRUS</name>
<dbReference type="AlphaFoldDB" id="A0A164JZ09"/>
<dbReference type="InterPro" id="IPR036412">
    <property type="entry name" value="HAD-like_sf"/>
</dbReference>
<gene>
    <name evidence="2" type="ORF">APZ42_000029</name>
</gene>
<dbReference type="PANTHER" id="PTHR24093">
    <property type="entry name" value="CATION TRANSPORTING ATPASE"/>
    <property type="match status" value="1"/>
</dbReference>
<dbReference type="InterPro" id="IPR023214">
    <property type="entry name" value="HAD_sf"/>
</dbReference>
<dbReference type="GO" id="GO:0005388">
    <property type="term" value="F:P-type calcium transporter activity"/>
    <property type="evidence" value="ECO:0007669"/>
    <property type="project" value="TreeGrafter"/>
</dbReference>
<comment type="caution">
    <text evidence="2">The sequence shown here is derived from an EMBL/GenBank/DDBJ whole genome shotgun (WGS) entry which is preliminary data.</text>
</comment>
<dbReference type="EMBL" id="LRGB01003455">
    <property type="protein sequence ID" value="KZS02788.1"/>
    <property type="molecule type" value="Genomic_DNA"/>
</dbReference>
<dbReference type="PRINTS" id="PR00120">
    <property type="entry name" value="HATPASE"/>
</dbReference>
<feature type="non-terminal residue" evidence="2">
    <location>
        <position position="1"/>
    </location>
</feature>
<dbReference type="Gene3D" id="3.40.50.1000">
    <property type="entry name" value="HAD superfamily/HAD-like"/>
    <property type="match status" value="1"/>
</dbReference>
<dbReference type="STRING" id="35525.A0A164JZ09"/>
<keyword evidence="1" id="KW-0460">Magnesium</keyword>
<dbReference type="Pfam" id="PF08282">
    <property type="entry name" value="Hydrolase_3"/>
    <property type="match status" value="1"/>
</dbReference>
<dbReference type="GO" id="GO:0098839">
    <property type="term" value="C:postsynaptic density membrane"/>
    <property type="evidence" value="ECO:0007669"/>
    <property type="project" value="TreeGrafter"/>
</dbReference>
<dbReference type="GO" id="GO:0005524">
    <property type="term" value="F:ATP binding"/>
    <property type="evidence" value="ECO:0007669"/>
    <property type="project" value="InterPro"/>
</dbReference>
<sequence length="46" mass="4627">TGDGTNDGPALKKADVGFAMGIAGTDVAKEASDIILTDDNFSSIVK</sequence>
<dbReference type="InterPro" id="IPR001757">
    <property type="entry name" value="P_typ_ATPase"/>
</dbReference>
<accession>A0A164JZ09</accession>
<dbReference type="PANTHER" id="PTHR24093:SF377">
    <property type="entry name" value="PLASMA MEMBRANE CALCIUM-TRANSPORTING ATPASE 2"/>
    <property type="match status" value="1"/>
</dbReference>
<evidence type="ECO:0000313" key="2">
    <source>
        <dbReference type="EMBL" id="KZS02788.1"/>
    </source>
</evidence>
<protein>
    <submittedName>
        <fullName evidence="2">Plasma membrane calcium-transporting ATPase 3</fullName>
    </submittedName>
</protein>